<accession>A0ABV9RPB9</accession>
<keyword evidence="1" id="KW-0472">Membrane</keyword>
<protein>
    <submittedName>
        <fullName evidence="2">DUF1269 domain-containing protein</fullName>
    </submittedName>
</protein>
<gene>
    <name evidence="2" type="ORF">ACFPEL_23340</name>
</gene>
<evidence type="ECO:0000313" key="3">
    <source>
        <dbReference type="Proteomes" id="UP001595909"/>
    </source>
</evidence>
<feature type="transmembrane region" description="Helical" evidence="1">
    <location>
        <begin position="66"/>
        <end position="87"/>
    </location>
</feature>
<dbReference type="Proteomes" id="UP001595909">
    <property type="component" value="Unassembled WGS sequence"/>
</dbReference>
<organism evidence="2 3">
    <name type="scientific">Actinomycetospora chibensis</name>
    <dbReference type="NCBI Taxonomy" id="663606"/>
    <lineage>
        <taxon>Bacteria</taxon>
        <taxon>Bacillati</taxon>
        <taxon>Actinomycetota</taxon>
        <taxon>Actinomycetes</taxon>
        <taxon>Pseudonocardiales</taxon>
        <taxon>Pseudonocardiaceae</taxon>
        <taxon>Actinomycetospora</taxon>
    </lineage>
</organism>
<proteinExistence type="predicted"/>
<keyword evidence="1" id="KW-0812">Transmembrane</keyword>
<comment type="caution">
    <text evidence="2">The sequence shown here is derived from an EMBL/GenBank/DDBJ whole genome shotgun (WGS) entry which is preliminary data.</text>
</comment>
<dbReference type="InterPro" id="IPR009200">
    <property type="entry name" value="DUF1269_membrane"/>
</dbReference>
<evidence type="ECO:0000313" key="2">
    <source>
        <dbReference type="EMBL" id="MFC4835364.1"/>
    </source>
</evidence>
<dbReference type="RefSeq" id="WP_274187066.1">
    <property type="nucleotide sequence ID" value="NZ_BAABHN010000049.1"/>
</dbReference>
<name>A0ABV9RPB9_9PSEU</name>
<dbReference type="EMBL" id="JBHSIM010000049">
    <property type="protein sequence ID" value="MFC4835364.1"/>
    <property type="molecule type" value="Genomic_DNA"/>
</dbReference>
<dbReference type="Pfam" id="PF06897">
    <property type="entry name" value="DUF1269"/>
    <property type="match status" value="1"/>
</dbReference>
<sequence length="165" mass="17425">MATLTAVKFPKATGADEALEILERLQREGSIVVHDGAIVSWEEGAKKPKTRQLNNLTGSGALGGGFWGLLFGLIFFIPILGLLVGAAMGAAAASMADVGIDDDFIKEVREKVTPGTSALFALTSDGVRDKVAEAFRGVDAELLHTNLSTEQEAQLREVFSDAHAV</sequence>
<keyword evidence="1" id="KW-1133">Transmembrane helix</keyword>
<keyword evidence="3" id="KW-1185">Reference proteome</keyword>
<evidence type="ECO:0000256" key="1">
    <source>
        <dbReference type="SAM" id="Phobius"/>
    </source>
</evidence>
<reference evidence="3" key="1">
    <citation type="journal article" date="2019" name="Int. J. Syst. Evol. Microbiol.">
        <title>The Global Catalogue of Microorganisms (GCM) 10K type strain sequencing project: providing services to taxonomists for standard genome sequencing and annotation.</title>
        <authorList>
            <consortium name="The Broad Institute Genomics Platform"/>
            <consortium name="The Broad Institute Genome Sequencing Center for Infectious Disease"/>
            <person name="Wu L."/>
            <person name="Ma J."/>
        </authorList>
    </citation>
    <scope>NUCLEOTIDE SEQUENCE [LARGE SCALE GENOMIC DNA]</scope>
    <source>
        <strain evidence="3">CCUG 50347</strain>
    </source>
</reference>